<organism evidence="5 6">
    <name type="scientific">Symbiodinium natans</name>
    <dbReference type="NCBI Taxonomy" id="878477"/>
    <lineage>
        <taxon>Eukaryota</taxon>
        <taxon>Sar</taxon>
        <taxon>Alveolata</taxon>
        <taxon>Dinophyceae</taxon>
        <taxon>Suessiales</taxon>
        <taxon>Symbiodiniaceae</taxon>
        <taxon>Symbiodinium</taxon>
    </lineage>
</organism>
<keyword evidence="6" id="KW-1185">Reference proteome</keyword>
<proteinExistence type="predicted"/>
<dbReference type="CDD" id="cd00136">
    <property type="entry name" value="PDZ_canonical"/>
    <property type="match status" value="1"/>
</dbReference>
<dbReference type="InterPro" id="IPR011990">
    <property type="entry name" value="TPR-like_helical_dom_sf"/>
</dbReference>
<dbReference type="EMBL" id="CAJNDS010002434">
    <property type="protein sequence ID" value="CAE7472424.1"/>
    <property type="molecule type" value="Genomic_DNA"/>
</dbReference>
<dbReference type="PANTHER" id="PTHR47447">
    <property type="entry name" value="OS03G0856100 PROTEIN"/>
    <property type="match status" value="1"/>
</dbReference>
<feature type="domain" description="PDZ" evidence="4">
    <location>
        <begin position="359"/>
        <end position="452"/>
    </location>
</feature>
<dbReference type="InterPro" id="IPR001478">
    <property type="entry name" value="PDZ"/>
</dbReference>
<dbReference type="InterPro" id="IPR002885">
    <property type="entry name" value="PPR_rpt"/>
</dbReference>
<sequence length="643" mass="71830">MSAKLRASSLPSQAGLMRLRGDLRGTSARFRVQLDKPSPATIHSDPISRIGMEVKRHDSKARLVVNDVDENPRQRTPVAQWNTAEERQADRGEEEQHASLAIKPGDRIKAVNDLNSATLMLSELQEAAKPEEPRSVNLEVAQSFIRRCFTRHFERAYAITAEAKGVFKHRAQFTPVVQRLCKYVAGLGLPGWTSSCALVLGVSWSRSRTRHTCCFAKGKGSVDVRRLLQQAGLIPPDSNETLVEDLELETPIDLLQQGFSERLNQSIGEIEENWPNKEAVVPEDEVIEIETPLQQLDVPLQWLERNFDIRPKQEKLVSEKKALKFETPLSALFPGVMEEAFESTETWTDLLLPLLDADSVLVDSMDEANYVTVTLDKPLGMQIEENPQELGGGVAVKSIQPGSNAARSQLIRPGYQLLAASGIAVHGLHLEDAARPIEAAPGRVQLTFFNGSAETFYGLLGPDPEWLSAFLRKLQVEHYAWSFQEGLAPKKTWSWALELLEELKESSESDLDVQTLHSAYGAAMEACQRASQWEPALELLSEIRRLRPSTPPTAANYRSAIIACERGGEHLPALWLLEEMLEAGLEPDRATYSSAVGACRAILRTLRSQSRTMSLLQSSRAKKQQRPQRYQKTRRRGAKRQLL</sequence>
<evidence type="ECO:0000259" key="4">
    <source>
        <dbReference type="PROSITE" id="PS50106"/>
    </source>
</evidence>
<evidence type="ECO:0000256" key="2">
    <source>
        <dbReference type="PROSITE-ProRule" id="PRU00708"/>
    </source>
</evidence>
<gene>
    <name evidence="5" type="primary">PPR10</name>
    <name evidence="5" type="ORF">SNAT2548_LOCUS26536</name>
</gene>
<dbReference type="AlphaFoldDB" id="A0A812SG65"/>
<dbReference type="Gene3D" id="1.25.40.10">
    <property type="entry name" value="Tetratricopeptide repeat domain"/>
    <property type="match status" value="1"/>
</dbReference>
<accession>A0A812SG65</accession>
<dbReference type="PROSITE" id="PS50106">
    <property type="entry name" value="PDZ"/>
    <property type="match status" value="1"/>
</dbReference>
<reference evidence="5" key="1">
    <citation type="submission" date="2021-02" db="EMBL/GenBank/DDBJ databases">
        <authorList>
            <person name="Dougan E. K."/>
            <person name="Rhodes N."/>
            <person name="Thang M."/>
            <person name="Chan C."/>
        </authorList>
    </citation>
    <scope>NUCLEOTIDE SEQUENCE</scope>
</reference>
<feature type="repeat" description="PPR" evidence="2">
    <location>
        <begin position="553"/>
        <end position="587"/>
    </location>
</feature>
<evidence type="ECO:0000256" key="1">
    <source>
        <dbReference type="ARBA" id="ARBA00022737"/>
    </source>
</evidence>
<protein>
    <submittedName>
        <fullName evidence="5">PPR10 protein</fullName>
    </submittedName>
</protein>
<evidence type="ECO:0000313" key="6">
    <source>
        <dbReference type="Proteomes" id="UP000604046"/>
    </source>
</evidence>
<dbReference type="InterPro" id="IPR036034">
    <property type="entry name" value="PDZ_sf"/>
</dbReference>
<dbReference type="Pfam" id="PF00595">
    <property type="entry name" value="PDZ"/>
    <property type="match status" value="1"/>
</dbReference>
<comment type="caution">
    <text evidence="5">The sequence shown here is derived from an EMBL/GenBank/DDBJ whole genome shotgun (WGS) entry which is preliminary data.</text>
</comment>
<evidence type="ECO:0000313" key="5">
    <source>
        <dbReference type="EMBL" id="CAE7472424.1"/>
    </source>
</evidence>
<dbReference type="Gene3D" id="2.30.42.10">
    <property type="match status" value="1"/>
</dbReference>
<feature type="compositionally biased region" description="Basic residues" evidence="3">
    <location>
        <begin position="620"/>
        <end position="643"/>
    </location>
</feature>
<evidence type="ECO:0000256" key="3">
    <source>
        <dbReference type="SAM" id="MobiDB-lite"/>
    </source>
</evidence>
<dbReference type="Proteomes" id="UP000604046">
    <property type="component" value="Unassembled WGS sequence"/>
</dbReference>
<dbReference type="PROSITE" id="PS51375">
    <property type="entry name" value="PPR"/>
    <property type="match status" value="1"/>
</dbReference>
<dbReference type="SMART" id="SM00228">
    <property type="entry name" value="PDZ"/>
    <property type="match status" value="2"/>
</dbReference>
<dbReference type="OrthoDB" id="428924at2759"/>
<name>A0A812SG65_9DINO</name>
<dbReference type="SUPFAM" id="SSF50156">
    <property type="entry name" value="PDZ domain-like"/>
    <property type="match status" value="1"/>
</dbReference>
<keyword evidence="1" id="KW-0677">Repeat</keyword>
<dbReference type="PANTHER" id="PTHR47447:SF17">
    <property type="entry name" value="OS12G0638900 PROTEIN"/>
    <property type="match status" value="1"/>
</dbReference>
<feature type="region of interest" description="Disordered" evidence="3">
    <location>
        <begin position="613"/>
        <end position="643"/>
    </location>
</feature>